<dbReference type="EMBL" id="JASCZI010000121">
    <property type="protein sequence ID" value="MED6109010.1"/>
    <property type="molecule type" value="Genomic_DNA"/>
</dbReference>
<evidence type="ECO:0000313" key="2">
    <source>
        <dbReference type="Proteomes" id="UP001341840"/>
    </source>
</evidence>
<name>A0ABU6QBN3_9FABA</name>
<accession>A0ABU6QBN3</accession>
<sequence length="173" mass="19049">MAKFLNIERESLRVEQSLTPLKTKLGLFLLKMGMLFIQSTLQHCCSLVSTTVALPPSSINAVVGLANSIVGRHHPIGVRVRSSSQIVFASAISPGTDSVRNIEAGKRVGLDTVLVKVRQKKIQERASQEETKELEISMSSNCWKIRFNRSACDPTTTRVERPIHLEANADHGS</sequence>
<protein>
    <submittedName>
        <fullName evidence="1">Uncharacterized protein</fullName>
    </submittedName>
</protein>
<reference evidence="1 2" key="1">
    <citation type="journal article" date="2023" name="Plants (Basel)">
        <title>Bridging the Gap: Combining Genomics and Transcriptomics Approaches to Understand Stylosanthes scabra, an Orphan Legume from the Brazilian Caatinga.</title>
        <authorList>
            <person name="Ferreira-Neto J.R.C."/>
            <person name="da Silva M.D."/>
            <person name="Binneck E."/>
            <person name="de Melo N.F."/>
            <person name="da Silva R.H."/>
            <person name="de Melo A.L.T.M."/>
            <person name="Pandolfi V."/>
            <person name="Bustamante F.O."/>
            <person name="Brasileiro-Vidal A.C."/>
            <person name="Benko-Iseppon A.M."/>
        </authorList>
    </citation>
    <scope>NUCLEOTIDE SEQUENCE [LARGE SCALE GENOMIC DNA]</scope>
    <source>
        <tissue evidence="1">Leaves</tissue>
    </source>
</reference>
<gene>
    <name evidence="1" type="ORF">PIB30_029619</name>
</gene>
<organism evidence="1 2">
    <name type="scientific">Stylosanthes scabra</name>
    <dbReference type="NCBI Taxonomy" id="79078"/>
    <lineage>
        <taxon>Eukaryota</taxon>
        <taxon>Viridiplantae</taxon>
        <taxon>Streptophyta</taxon>
        <taxon>Embryophyta</taxon>
        <taxon>Tracheophyta</taxon>
        <taxon>Spermatophyta</taxon>
        <taxon>Magnoliopsida</taxon>
        <taxon>eudicotyledons</taxon>
        <taxon>Gunneridae</taxon>
        <taxon>Pentapetalae</taxon>
        <taxon>rosids</taxon>
        <taxon>fabids</taxon>
        <taxon>Fabales</taxon>
        <taxon>Fabaceae</taxon>
        <taxon>Papilionoideae</taxon>
        <taxon>50 kb inversion clade</taxon>
        <taxon>dalbergioids sensu lato</taxon>
        <taxon>Dalbergieae</taxon>
        <taxon>Pterocarpus clade</taxon>
        <taxon>Stylosanthes</taxon>
    </lineage>
</organism>
<evidence type="ECO:0000313" key="1">
    <source>
        <dbReference type="EMBL" id="MED6109010.1"/>
    </source>
</evidence>
<keyword evidence="2" id="KW-1185">Reference proteome</keyword>
<dbReference type="Proteomes" id="UP001341840">
    <property type="component" value="Unassembled WGS sequence"/>
</dbReference>
<proteinExistence type="predicted"/>
<comment type="caution">
    <text evidence="1">The sequence shown here is derived from an EMBL/GenBank/DDBJ whole genome shotgun (WGS) entry which is preliminary data.</text>
</comment>